<dbReference type="AlphaFoldDB" id="A0AA90ZZT9"/>
<dbReference type="RefSeq" id="WP_153119745.1">
    <property type="nucleotide sequence ID" value="NZ_VZCC01000108.1"/>
</dbReference>
<evidence type="ECO:0000313" key="2">
    <source>
        <dbReference type="EMBL" id="MQN85351.1"/>
    </source>
</evidence>
<dbReference type="InterPro" id="IPR017853">
    <property type="entry name" value="GH"/>
</dbReference>
<dbReference type="EMBL" id="VZCC01000108">
    <property type="protein sequence ID" value="MQN85351.1"/>
    <property type="molecule type" value="Genomic_DNA"/>
</dbReference>
<protein>
    <submittedName>
        <fullName evidence="2">Glycoside hydrolase family 5 protein</fullName>
    </submittedName>
</protein>
<accession>A0AA90ZZT9</accession>
<feature type="signal peptide" evidence="1">
    <location>
        <begin position="1"/>
        <end position="22"/>
    </location>
</feature>
<dbReference type="SUPFAM" id="SSF51445">
    <property type="entry name" value="(Trans)glycosidases"/>
    <property type="match status" value="1"/>
</dbReference>
<feature type="chain" id="PRO_5041741931" evidence="1">
    <location>
        <begin position="23"/>
        <end position="486"/>
    </location>
</feature>
<sequence length="486" mass="55438">MMKKLMMTMMLVTSTGCLQLHAADDLPTLKVQGNQLVDENGKAVVLHGVMDTPSPYFNGNRWGNHTGDDMTEKCIEYFDKLFTAMTDHKQGAYCTVFRLHLDPCWTNAQGASSGYWHYKDNQGNYVTGEADNSNFSESLFKKYLESLYVPIIKKAISHGLYVVVRPPGVCPSDLDVQDATILGTKKTYQQYLKQVWWMFAQNEYVQQHSGQISIELANEPVRITDNGKYTDNAMTSYFQPIVNLLRTNSKTKGFTGIIWVPGMVWQQEYKGYAKFPVSDPYNNLGYAVHWYPGWYSSCGGKNMNVRKEYVMKKFLESVPVAKTSPIIITEIDWSPYNMDGTPHKDEQGNEVYPNFGTWATSYTSSFGQEYKYVHDQLGNLSMTLSGTATYLDIDQYLRNRRVTPAFNGMEEACGKACFDWYKDWYEQQYGSGTNGIETIANDADVIQITYYNMQGMQVDKPQRGVYILKQLLNNGKVTSRKVCYTK</sequence>
<keyword evidence="1" id="KW-0732">Signal</keyword>
<comment type="caution">
    <text evidence="2">The sequence shown here is derived from an EMBL/GenBank/DDBJ whole genome shotgun (WGS) entry which is preliminary data.</text>
</comment>
<evidence type="ECO:0000313" key="3">
    <source>
        <dbReference type="Proteomes" id="UP000421408"/>
    </source>
</evidence>
<dbReference type="PROSITE" id="PS51257">
    <property type="entry name" value="PROKAR_LIPOPROTEIN"/>
    <property type="match status" value="1"/>
</dbReference>
<dbReference type="Gene3D" id="3.20.20.80">
    <property type="entry name" value="Glycosidases"/>
    <property type="match status" value="1"/>
</dbReference>
<dbReference type="GO" id="GO:0016787">
    <property type="term" value="F:hydrolase activity"/>
    <property type="evidence" value="ECO:0007669"/>
    <property type="project" value="UniProtKB-KW"/>
</dbReference>
<gene>
    <name evidence="2" type="ORF">F7D74_15505</name>
</gene>
<organism evidence="2 3">
    <name type="scientific">Segatella copri</name>
    <dbReference type="NCBI Taxonomy" id="165179"/>
    <lineage>
        <taxon>Bacteria</taxon>
        <taxon>Pseudomonadati</taxon>
        <taxon>Bacteroidota</taxon>
        <taxon>Bacteroidia</taxon>
        <taxon>Bacteroidales</taxon>
        <taxon>Prevotellaceae</taxon>
        <taxon>Segatella</taxon>
    </lineage>
</organism>
<proteinExistence type="predicted"/>
<reference evidence="3" key="1">
    <citation type="submission" date="2019-09" db="EMBL/GenBank/DDBJ databases">
        <title>Distinct polysaccharide growth profiles of human intestinal Prevotella copri isolates.</title>
        <authorList>
            <person name="Fehlner-Peach H."/>
            <person name="Magnabosco C."/>
            <person name="Raghavan V."/>
            <person name="Scher J.U."/>
            <person name="Tett A."/>
            <person name="Cox L.M."/>
            <person name="Gottsegen C."/>
            <person name="Watters A."/>
            <person name="Wiltshire- Gordon J.D."/>
            <person name="Segata N."/>
            <person name="Bonneau R."/>
            <person name="Littman D.R."/>
        </authorList>
    </citation>
    <scope>NUCLEOTIDE SEQUENCE [LARGE SCALE GENOMIC DNA]</scope>
    <source>
        <strain evidence="3">iAA108</strain>
    </source>
</reference>
<dbReference type="Proteomes" id="UP000421408">
    <property type="component" value="Unassembled WGS sequence"/>
</dbReference>
<evidence type="ECO:0000256" key="1">
    <source>
        <dbReference type="SAM" id="SignalP"/>
    </source>
</evidence>
<keyword evidence="2" id="KW-0378">Hydrolase</keyword>
<name>A0AA90ZZT9_9BACT</name>